<dbReference type="InterPro" id="IPR006026">
    <property type="entry name" value="Peptidase_Metallo"/>
</dbReference>
<keyword evidence="2" id="KW-0479">Metal-binding</keyword>
<keyword evidence="4" id="KW-0862">Zinc</keyword>
<evidence type="ECO:0000256" key="1">
    <source>
        <dbReference type="ARBA" id="ARBA00022670"/>
    </source>
</evidence>
<dbReference type="InterPro" id="IPR024079">
    <property type="entry name" value="MetalloPept_cat_dom_sf"/>
</dbReference>
<keyword evidence="6" id="KW-0732">Signal</keyword>
<reference evidence="8 9" key="1">
    <citation type="journal article" date="2015" name="Genome Announc.">
        <title>Expanding the biotechnology potential of lactobacilli through comparative genomics of 213 strains and associated genera.</title>
        <authorList>
            <person name="Sun Z."/>
            <person name="Harris H.M."/>
            <person name="McCann A."/>
            <person name="Guo C."/>
            <person name="Argimon S."/>
            <person name="Zhang W."/>
            <person name="Yang X."/>
            <person name="Jeffery I.B."/>
            <person name="Cooney J.C."/>
            <person name="Kagawa T.F."/>
            <person name="Liu W."/>
            <person name="Song Y."/>
            <person name="Salvetti E."/>
            <person name="Wrobel A."/>
            <person name="Rasinkangas P."/>
            <person name="Parkhill J."/>
            <person name="Rea M.C."/>
            <person name="O'Sullivan O."/>
            <person name="Ritari J."/>
            <person name="Douillard F.P."/>
            <person name="Paul Ross R."/>
            <person name="Yang R."/>
            <person name="Briner A.E."/>
            <person name="Felis G.E."/>
            <person name="de Vos W.M."/>
            <person name="Barrangou R."/>
            <person name="Klaenhammer T.R."/>
            <person name="Caufield P.W."/>
            <person name="Cui Y."/>
            <person name="Zhang H."/>
            <person name="O'Toole P.W."/>
        </authorList>
    </citation>
    <scope>NUCLEOTIDE SEQUENCE [LARGE SCALE GENOMIC DNA]</scope>
    <source>
        <strain evidence="8 9">DSM 19117</strain>
    </source>
</reference>
<dbReference type="GO" id="GO:0004222">
    <property type="term" value="F:metalloendopeptidase activity"/>
    <property type="evidence" value="ECO:0007669"/>
    <property type="project" value="InterPro"/>
</dbReference>
<dbReference type="PATRIC" id="fig|1423773.3.peg.2204"/>
<keyword evidence="9" id="KW-1185">Reference proteome</keyword>
<dbReference type="GO" id="GO:0030574">
    <property type="term" value="P:collagen catabolic process"/>
    <property type="evidence" value="ECO:0007669"/>
    <property type="project" value="TreeGrafter"/>
</dbReference>
<protein>
    <submittedName>
        <fullName evidence="8">Zn-dependent protease</fullName>
    </submittedName>
</protein>
<evidence type="ECO:0000259" key="7">
    <source>
        <dbReference type="SMART" id="SM00235"/>
    </source>
</evidence>
<dbReference type="Pfam" id="PF00413">
    <property type="entry name" value="Peptidase_M10"/>
    <property type="match status" value="1"/>
</dbReference>
<dbReference type="EMBL" id="AZDT01000044">
    <property type="protein sequence ID" value="KRK74816.1"/>
    <property type="molecule type" value="Genomic_DNA"/>
</dbReference>
<dbReference type="PANTHER" id="PTHR10201:SF323">
    <property type="entry name" value="MATRIX METALLOPROTEINASE-21"/>
    <property type="match status" value="1"/>
</dbReference>
<keyword evidence="3" id="KW-0378">Hydrolase</keyword>
<dbReference type="SMART" id="SM00235">
    <property type="entry name" value="ZnMc"/>
    <property type="match status" value="1"/>
</dbReference>
<feature type="domain" description="Peptidase metallopeptidase" evidence="7">
    <location>
        <begin position="34"/>
        <end position="188"/>
    </location>
</feature>
<dbReference type="Gene3D" id="3.40.390.10">
    <property type="entry name" value="Collagenase (Catalytic Domain)"/>
    <property type="match status" value="1"/>
</dbReference>
<dbReference type="InterPro" id="IPR001818">
    <property type="entry name" value="Pept_M10_metallopeptidase"/>
</dbReference>
<accession>A0A0R1JU93</accession>
<evidence type="ECO:0000256" key="3">
    <source>
        <dbReference type="ARBA" id="ARBA00022801"/>
    </source>
</evidence>
<organism evidence="8 9">
    <name type="scientific">Levilactobacillus namurensis DSM 19117</name>
    <dbReference type="NCBI Taxonomy" id="1423773"/>
    <lineage>
        <taxon>Bacteria</taxon>
        <taxon>Bacillati</taxon>
        <taxon>Bacillota</taxon>
        <taxon>Bacilli</taxon>
        <taxon>Lactobacillales</taxon>
        <taxon>Lactobacillaceae</taxon>
        <taxon>Levilactobacillus</taxon>
    </lineage>
</organism>
<dbReference type="PANTHER" id="PTHR10201">
    <property type="entry name" value="MATRIX METALLOPROTEINASE"/>
    <property type="match status" value="1"/>
</dbReference>
<dbReference type="GO" id="GO:0030198">
    <property type="term" value="P:extracellular matrix organization"/>
    <property type="evidence" value="ECO:0007669"/>
    <property type="project" value="TreeGrafter"/>
</dbReference>
<evidence type="ECO:0000256" key="6">
    <source>
        <dbReference type="SAM" id="SignalP"/>
    </source>
</evidence>
<dbReference type="GO" id="GO:0006508">
    <property type="term" value="P:proteolysis"/>
    <property type="evidence" value="ECO:0007669"/>
    <property type="project" value="UniProtKB-KW"/>
</dbReference>
<evidence type="ECO:0000256" key="4">
    <source>
        <dbReference type="ARBA" id="ARBA00022833"/>
    </source>
</evidence>
<dbReference type="SUPFAM" id="SSF55486">
    <property type="entry name" value="Metalloproteases ('zincins'), catalytic domain"/>
    <property type="match status" value="1"/>
</dbReference>
<evidence type="ECO:0000313" key="8">
    <source>
        <dbReference type="EMBL" id="KRK74816.1"/>
    </source>
</evidence>
<dbReference type="OrthoDB" id="2148705at2"/>
<feature type="signal peptide" evidence="6">
    <location>
        <begin position="1"/>
        <end position="29"/>
    </location>
</feature>
<keyword evidence="5" id="KW-0482">Metalloprotease</keyword>
<dbReference type="GO" id="GO:0031012">
    <property type="term" value="C:extracellular matrix"/>
    <property type="evidence" value="ECO:0007669"/>
    <property type="project" value="InterPro"/>
</dbReference>
<dbReference type="GO" id="GO:0008270">
    <property type="term" value="F:zinc ion binding"/>
    <property type="evidence" value="ECO:0007669"/>
    <property type="project" value="InterPro"/>
</dbReference>
<name>A0A0R1JU93_9LACO</name>
<keyword evidence="1 8" id="KW-0645">Protease</keyword>
<dbReference type="GeneID" id="84783201"/>
<dbReference type="AlphaFoldDB" id="A0A0R1JU93"/>
<gene>
    <name evidence="8" type="ORF">FD30_GL002147</name>
</gene>
<evidence type="ECO:0000256" key="2">
    <source>
        <dbReference type="ARBA" id="ARBA00022723"/>
    </source>
</evidence>
<comment type="caution">
    <text evidence="8">The sequence shown here is derived from an EMBL/GenBank/DDBJ whole genome shotgun (WGS) entry which is preliminary data.</text>
</comment>
<proteinExistence type="predicted"/>
<evidence type="ECO:0000313" key="9">
    <source>
        <dbReference type="Proteomes" id="UP000051162"/>
    </source>
</evidence>
<evidence type="ECO:0000256" key="5">
    <source>
        <dbReference type="ARBA" id="ARBA00023049"/>
    </source>
</evidence>
<sequence>MFNKLIKNIAIVAATVALTLTGFTGSIKAASLAKTPSWGSWKSTTITYKCDVNSKYYQSIWKQAVKNWNKQDVVELVPAKSSQKADITLTSSKSLKSQGSDLAGYTNYSYYQKSGDNEIVSAKSTLNKKLLTKYNYTKKQRANVATHEIGHALGLSHSKSESSVMYASERYATIDSQDKAALQNAYND</sequence>
<feature type="chain" id="PRO_5006406243" evidence="6">
    <location>
        <begin position="30"/>
        <end position="188"/>
    </location>
</feature>
<dbReference type="RefSeq" id="WP_056944441.1">
    <property type="nucleotide sequence ID" value="NZ_AZDT01000044.1"/>
</dbReference>
<dbReference type="Proteomes" id="UP000051162">
    <property type="component" value="Unassembled WGS sequence"/>
</dbReference>
<dbReference type="STRING" id="1423773.FD30_GL002147"/>